<dbReference type="Gene3D" id="1.25.10.10">
    <property type="entry name" value="Leucine-rich Repeat Variant"/>
    <property type="match status" value="1"/>
</dbReference>
<dbReference type="Proteomes" id="UP001163046">
    <property type="component" value="Unassembled WGS sequence"/>
</dbReference>
<dbReference type="SUPFAM" id="SSF48371">
    <property type="entry name" value="ARM repeat"/>
    <property type="match status" value="1"/>
</dbReference>
<dbReference type="GO" id="GO:0030425">
    <property type="term" value="C:dendrite"/>
    <property type="evidence" value="ECO:0007669"/>
    <property type="project" value="TreeGrafter"/>
</dbReference>
<evidence type="ECO:0000313" key="2">
    <source>
        <dbReference type="EMBL" id="KAJ7382274.1"/>
    </source>
</evidence>
<name>A0A9X0D2C2_9CNID</name>
<dbReference type="InterPro" id="IPR016024">
    <property type="entry name" value="ARM-type_fold"/>
</dbReference>
<evidence type="ECO:0008006" key="4">
    <source>
        <dbReference type="Google" id="ProtNLM"/>
    </source>
</evidence>
<dbReference type="PANTHER" id="PTHR13109:SF7">
    <property type="entry name" value="NEUROCHONDRIN"/>
    <property type="match status" value="1"/>
</dbReference>
<reference evidence="2" key="1">
    <citation type="submission" date="2023-01" db="EMBL/GenBank/DDBJ databases">
        <title>Genome assembly of the deep-sea coral Lophelia pertusa.</title>
        <authorList>
            <person name="Herrera S."/>
            <person name="Cordes E."/>
        </authorList>
    </citation>
    <scope>NUCLEOTIDE SEQUENCE</scope>
    <source>
        <strain evidence="2">USNM1676648</strain>
        <tissue evidence="2">Polyp</tissue>
    </source>
</reference>
<dbReference type="GO" id="GO:0031175">
    <property type="term" value="P:neuron projection development"/>
    <property type="evidence" value="ECO:0007669"/>
    <property type="project" value="TreeGrafter"/>
</dbReference>
<evidence type="ECO:0000313" key="3">
    <source>
        <dbReference type="Proteomes" id="UP001163046"/>
    </source>
</evidence>
<dbReference type="InterPro" id="IPR011989">
    <property type="entry name" value="ARM-like"/>
</dbReference>
<comment type="similarity">
    <text evidence="1">Belongs to the neurochondrin family.</text>
</comment>
<dbReference type="Pfam" id="PF05536">
    <property type="entry name" value="Neurochondrin"/>
    <property type="match status" value="1"/>
</dbReference>
<dbReference type="GO" id="GO:0048168">
    <property type="term" value="P:regulation of neuronal synaptic plasticity"/>
    <property type="evidence" value="ECO:0007669"/>
    <property type="project" value="TreeGrafter"/>
</dbReference>
<accession>A0A9X0D2C2</accession>
<keyword evidence="3" id="KW-1185">Reference proteome</keyword>
<evidence type="ECO:0000256" key="1">
    <source>
        <dbReference type="ARBA" id="ARBA00006927"/>
    </source>
</evidence>
<dbReference type="PANTHER" id="PTHR13109">
    <property type="entry name" value="NEUROCHONDRIN"/>
    <property type="match status" value="1"/>
</dbReference>
<dbReference type="EMBL" id="MU825931">
    <property type="protein sequence ID" value="KAJ7382274.1"/>
    <property type="molecule type" value="Genomic_DNA"/>
</dbReference>
<sequence length="472" mass="52720">MKDEGERCFVIDILQMIDSYSCVNMEKMRDLVFKVRLEGSSLFHIQLASFHNFIETMSATCGFSREGSDHPESSLQKCISVLKAAKSDNERFAALLLVTQLVQSNAVGIAGRRQLFEAVGFKFINRLLKTRNVPSDCPRDVYNSLALTILACFSTDEELCVHPEMIEKIPLFLAGINTAESETVNEVVVLDDIYQIIASLACTSTGCKHLVEKGAFSTLCRVIRENDGRFSTKALEILLRILNNGPRVYWPEQKDVLFEALSALSSRFKEAQNHTKFELCNHLVLFLSGAEKSVFQEEKDQAWLRDVYTGLNQILQSKISSEQRDPAIVLVSLIIELVGMEWMITFSGQETPGLFILSLTIASVEIRMILDEKNGRGDCDGHLPTMVNSRLSKVYSLATESIHSIVTFLDHVAPVHNNRTMTGIEGQVVFASVRVLCAWMAEETSALQDDICKLLPFLLKLGKESLNTSSGM</sequence>
<dbReference type="AlphaFoldDB" id="A0A9X0D2C2"/>
<protein>
    <recommendedName>
        <fullName evidence="4">Neurochondrin</fullName>
    </recommendedName>
</protein>
<dbReference type="OrthoDB" id="8186546at2759"/>
<proteinExistence type="inferred from homology"/>
<gene>
    <name evidence="2" type="ORF">OS493_036177</name>
</gene>
<dbReference type="InterPro" id="IPR008709">
    <property type="entry name" value="Neurochondrin"/>
</dbReference>
<organism evidence="2 3">
    <name type="scientific">Desmophyllum pertusum</name>
    <dbReference type="NCBI Taxonomy" id="174260"/>
    <lineage>
        <taxon>Eukaryota</taxon>
        <taxon>Metazoa</taxon>
        <taxon>Cnidaria</taxon>
        <taxon>Anthozoa</taxon>
        <taxon>Hexacorallia</taxon>
        <taxon>Scleractinia</taxon>
        <taxon>Caryophylliina</taxon>
        <taxon>Caryophylliidae</taxon>
        <taxon>Desmophyllum</taxon>
    </lineage>
</organism>
<comment type="caution">
    <text evidence="2">The sequence shown here is derived from an EMBL/GenBank/DDBJ whole genome shotgun (WGS) entry which is preliminary data.</text>
</comment>